<gene>
    <name evidence="2" type="ORF">S01H4_64648</name>
</gene>
<reference evidence="2" key="1">
    <citation type="journal article" date="2014" name="Front. Microbiol.">
        <title>High frequency of phylogenetically diverse reductive dehalogenase-homologous genes in deep subseafloor sedimentary metagenomes.</title>
        <authorList>
            <person name="Kawai M."/>
            <person name="Futagami T."/>
            <person name="Toyoda A."/>
            <person name="Takaki Y."/>
            <person name="Nishi S."/>
            <person name="Hori S."/>
            <person name="Arai W."/>
            <person name="Tsubouchi T."/>
            <person name="Morono Y."/>
            <person name="Uchiyama I."/>
            <person name="Ito T."/>
            <person name="Fujiyama A."/>
            <person name="Inagaki F."/>
            <person name="Takami H."/>
        </authorList>
    </citation>
    <scope>NUCLEOTIDE SEQUENCE</scope>
    <source>
        <strain evidence="2">Expedition CK06-06</strain>
    </source>
</reference>
<evidence type="ECO:0000313" key="2">
    <source>
        <dbReference type="EMBL" id="GAH12362.1"/>
    </source>
</evidence>
<feature type="transmembrane region" description="Helical" evidence="1">
    <location>
        <begin position="106"/>
        <end position="123"/>
    </location>
</feature>
<proteinExistence type="predicted"/>
<keyword evidence="1" id="KW-0812">Transmembrane</keyword>
<dbReference type="AlphaFoldDB" id="X1CWY5"/>
<sequence length="124" mass="14564">AIDFFTWGHIAMGFGFFALFSLLHGYFKYVKQNDKFPIWLAFLITVIIGIFWEFFENFVLWSWGLKFEGRQDSLLNASMDIIFVTLAAAFYLLLWKLLIKPGEIKSGYITYTVYLIGFILMIIF</sequence>
<protein>
    <submittedName>
        <fullName evidence="2">Uncharacterized protein</fullName>
    </submittedName>
</protein>
<feature type="non-terminal residue" evidence="2">
    <location>
        <position position="1"/>
    </location>
</feature>
<keyword evidence="1" id="KW-1133">Transmembrane helix</keyword>
<accession>X1CWY5</accession>
<comment type="caution">
    <text evidence="2">The sequence shown here is derived from an EMBL/GenBank/DDBJ whole genome shotgun (WGS) entry which is preliminary data.</text>
</comment>
<feature type="transmembrane region" description="Helical" evidence="1">
    <location>
        <begin position="6"/>
        <end position="26"/>
    </location>
</feature>
<feature type="transmembrane region" description="Helical" evidence="1">
    <location>
        <begin position="75"/>
        <end position="94"/>
    </location>
</feature>
<evidence type="ECO:0000256" key="1">
    <source>
        <dbReference type="SAM" id="Phobius"/>
    </source>
</evidence>
<organism evidence="2">
    <name type="scientific">marine sediment metagenome</name>
    <dbReference type="NCBI Taxonomy" id="412755"/>
    <lineage>
        <taxon>unclassified sequences</taxon>
        <taxon>metagenomes</taxon>
        <taxon>ecological metagenomes</taxon>
    </lineage>
</organism>
<name>X1CWY5_9ZZZZ</name>
<feature type="non-terminal residue" evidence="2">
    <location>
        <position position="124"/>
    </location>
</feature>
<feature type="transmembrane region" description="Helical" evidence="1">
    <location>
        <begin position="38"/>
        <end position="55"/>
    </location>
</feature>
<keyword evidence="1" id="KW-0472">Membrane</keyword>
<dbReference type="EMBL" id="BART01039276">
    <property type="protein sequence ID" value="GAH12362.1"/>
    <property type="molecule type" value="Genomic_DNA"/>
</dbReference>